<evidence type="ECO:0000313" key="5">
    <source>
        <dbReference type="EMBL" id="WZC49656.1"/>
    </source>
</evidence>
<dbReference type="PANTHER" id="PTHR43584:SF8">
    <property type="entry name" value="N-ACETYLMURAMATE ALPHA-1-PHOSPHATE URIDYLYLTRANSFERASE"/>
    <property type="match status" value="1"/>
</dbReference>
<organism evidence="5 6">
    <name type="scientific">Yoonia phaeophyticola</name>
    <dbReference type="NCBI Taxonomy" id="3137369"/>
    <lineage>
        <taxon>Bacteria</taxon>
        <taxon>Pseudomonadati</taxon>
        <taxon>Pseudomonadota</taxon>
        <taxon>Alphaproteobacteria</taxon>
        <taxon>Rhodobacterales</taxon>
        <taxon>Paracoccaceae</taxon>
        <taxon>Yoonia</taxon>
    </lineage>
</organism>
<evidence type="ECO:0000259" key="4">
    <source>
        <dbReference type="Pfam" id="PF12804"/>
    </source>
</evidence>
<dbReference type="Pfam" id="PF12804">
    <property type="entry name" value="NTP_transf_3"/>
    <property type="match status" value="1"/>
</dbReference>
<feature type="domain" description="MobA-like NTP transferase" evidence="4">
    <location>
        <begin position="7"/>
        <end position="137"/>
    </location>
</feature>
<dbReference type="InterPro" id="IPR025877">
    <property type="entry name" value="MobA-like_NTP_Trfase"/>
</dbReference>
<dbReference type="InterPro" id="IPR029044">
    <property type="entry name" value="Nucleotide-diphossugar_trans"/>
</dbReference>
<dbReference type="Gene3D" id="3.90.550.10">
    <property type="entry name" value="Spore Coat Polysaccharide Biosynthesis Protein SpsA, Chain A"/>
    <property type="match status" value="1"/>
</dbReference>
<dbReference type="EMBL" id="CP150951">
    <property type="protein sequence ID" value="WZC49656.1"/>
    <property type="molecule type" value="Genomic_DNA"/>
</dbReference>
<keyword evidence="3" id="KW-0460">Magnesium</keyword>
<dbReference type="InterPro" id="IPR050065">
    <property type="entry name" value="GlmU-like"/>
</dbReference>
<dbReference type="PANTHER" id="PTHR43584">
    <property type="entry name" value="NUCLEOTIDYL TRANSFERASE"/>
    <property type="match status" value="1"/>
</dbReference>
<gene>
    <name evidence="5" type="ORF">AABB29_03110</name>
</gene>
<evidence type="ECO:0000256" key="3">
    <source>
        <dbReference type="ARBA" id="ARBA00022842"/>
    </source>
</evidence>
<evidence type="ECO:0000256" key="1">
    <source>
        <dbReference type="ARBA" id="ARBA00022679"/>
    </source>
</evidence>
<keyword evidence="6" id="KW-1185">Reference proteome</keyword>
<dbReference type="RefSeq" id="WP_341367766.1">
    <property type="nucleotide sequence ID" value="NZ_CP150951.2"/>
</dbReference>
<name>A0ABZ2V595_9RHOB</name>
<dbReference type="CDD" id="cd06422">
    <property type="entry name" value="NTP_transferase_like_1"/>
    <property type="match status" value="1"/>
</dbReference>
<sequence length="223" mass="24399">MNAPILFFAAGLGTRMGVLVKDKPKPLVKVAGRALIDHALDLAEIPQVERRVVNIHYRANMITEHLRNRAVVFSDETTQLLETGGGLKKAIPALKGNPVLTMNTDAVWKGPNPIKFLLESWKDHMEALLVLVPKDRAVGHSGRGDFNILDNGQLERAPGPVYTGLQMIRTDCFANIEETAFSMNVVWDQIAARGGLFGCLYDGGWCDVGQPDSIPLAEAMLDV</sequence>
<dbReference type="SUPFAM" id="SSF53448">
    <property type="entry name" value="Nucleotide-diphospho-sugar transferases"/>
    <property type="match status" value="1"/>
</dbReference>
<protein>
    <submittedName>
        <fullName evidence="5">Nucleotidyltransferase family protein</fullName>
    </submittedName>
</protein>
<keyword evidence="1" id="KW-0808">Transferase</keyword>
<dbReference type="Proteomes" id="UP001440612">
    <property type="component" value="Chromosome"/>
</dbReference>
<evidence type="ECO:0000256" key="2">
    <source>
        <dbReference type="ARBA" id="ARBA00022695"/>
    </source>
</evidence>
<proteinExistence type="predicted"/>
<evidence type="ECO:0000313" key="6">
    <source>
        <dbReference type="Proteomes" id="UP001440612"/>
    </source>
</evidence>
<accession>A0ABZ2V595</accession>
<reference evidence="6" key="1">
    <citation type="submission" date="2024-04" db="EMBL/GenBank/DDBJ databases">
        <title>Phylogenomic analyses of a clade within the roseobacter group suggest taxonomic reassignments of species of the genera Aestuariivita, Citreicella, Loktanella, Nautella, Pelagibaca, Ruegeria, Thalassobius, Thiobacimonas and Tropicibacter, and the proposal o.</title>
        <authorList>
            <person name="Jeon C.O."/>
        </authorList>
    </citation>
    <scope>NUCLEOTIDE SEQUENCE [LARGE SCALE GENOMIC DNA]</scope>
    <source>
        <strain evidence="6">BS5-3</strain>
    </source>
</reference>
<keyword evidence="2" id="KW-0548">Nucleotidyltransferase</keyword>